<dbReference type="InterPro" id="IPR036942">
    <property type="entry name" value="Beta-barrel_TonB_sf"/>
</dbReference>
<dbReference type="Gene3D" id="2.40.170.20">
    <property type="entry name" value="TonB-dependent receptor, beta-barrel domain"/>
    <property type="match status" value="1"/>
</dbReference>
<dbReference type="PANTHER" id="PTHR47234:SF2">
    <property type="entry name" value="TONB-DEPENDENT RECEPTOR"/>
    <property type="match status" value="1"/>
</dbReference>
<protein>
    <recommendedName>
        <fullName evidence="5">TonB-dependent receptor-like beta-barrel domain-containing protein</fullName>
    </recommendedName>
</protein>
<dbReference type="GO" id="GO:0009279">
    <property type="term" value="C:cell outer membrane"/>
    <property type="evidence" value="ECO:0007669"/>
    <property type="project" value="UniProtKB-SubCell"/>
</dbReference>
<name>A0A2N5D9D0_9CAUL</name>
<evidence type="ECO:0000313" key="7">
    <source>
        <dbReference type="Proteomes" id="UP000234479"/>
    </source>
</evidence>
<organism evidence="6 7">
    <name type="scientific">Caulobacter zeae</name>
    <dbReference type="NCBI Taxonomy" id="2055137"/>
    <lineage>
        <taxon>Bacteria</taxon>
        <taxon>Pseudomonadati</taxon>
        <taxon>Pseudomonadota</taxon>
        <taxon>Alphaproteobacteria</taxon>
        <taxon>Caulobacterales</taxon>
        <taxon>Caulobacteraceae</taxon>
        <taxon>Caulobacter</taxon>
    </lineage>
</organism>
<reference evidence="6 7" key="1">
    <citation type="submission" date="2017-12" db="EMBL/GenBank/DDBJ databases">
        <title>The genome sequence of Caulobacter sp. 410.</title>
        <authorList>
            <person name="Gao J."/>
            <person name="Mao X."/>
            <person name="Sun J."/>
        </authorList>
    </citation>
    <scope>NUCLEOTIDE SEQUENCE [LARGE SCALE GENOMIC DNA]</scope>
    <source>
        <strain evidence="6 7">410</strain>
    </source>
</reference>
<evidence type="ECO:0000256" key="2">
    <source>
        <dbReference type="ARBA" id="ARBA00023136"/>
    </source>
</evidence>
<dbReference type="Proteomes" id="UP000234479">
    <property type="component" value="Unassembled WGS sequence"/>
</dbReference>
<proteinExistence type="predicted"/>
<dbReference type="PANTHER" id="PTHR47234">
    <property type="match status" value="1"/>
</dbReference>
<dbReference type="OrthoDB" id="176668at2"/>
<sequence>MAPGPISSPRSRPTRSPTRCSSSGNCGWATSRSGLAARCYGARRATSRCRFPLNDASRRPASPLGTKTAPSITTTSLYGELRAPVLSRASTRPLLRGLELQVAARYDANQADIPSTAFLGPRSQYDKAGTVYTAGLRVFPLDALLLRASIATGVSPPNPEQMSEGRTTLPAYQLTDPARGGQLVALNNTVVLLQRGSTALRPERAQTIALGVVYNPDEGPGPRVSLDYTRTRKRGEISNVGAAFVVANEALYPGRIVRAALTPGDIAAGYSAGAITQIDATYMNIGRTNVDALDLHLDEVFRLRRDDTLRLFAAVTWTPRLTRQVAPDRPVVDYVATNDGPLEWRGAGGAVWESGDLSLRLDAQYYGSYVAVEASSLSTRSVANLSSRRVPAQVYLDAEAALRLRLARWRPDVRDVEIRFGIQNVLDHDPPVAPSDFGYSLYGDPRGRRFELSATARF</sequence>
<gene>
    <name evidence="6" type="ORF">SGCZBJ_17750</name>
</gene>
<comment type="subcellular location">
    <subcellularLocation>
        <location evidence="1">Cell outer membrane</location>
    </subcellularLocation>
</comment>
<dbReference type="InterPro" id="IPR000531">
    <property type="entry name" value="Beta-barrel_TonB"/>
</dbReference>
<keyword evidence="7" id="KW-1185">Reference proteome</keyword>
<evidence type="ECO:0000256" key="4">
    <source>
        <dbReference type="SAM" id="MobiDB-lite"/>
    </source>
</evidence>
<evidence type="ECO:0000256" key="1">
    <source>
        <dbReference type="ARBA" id="ARBA00004442"/>
    </source>
</evidence>
<accession>A0A2N5D9D0</accession>
<dbReference type="AlphaFoldDB" id="A0A2N5D9D0"/>
<feature type="region of interest" description="Disordered" evidence="4">
    <location>
        <begin position="1"/>
        <end position="25"/>
    </location>
</feature>
<keyword evidence="3" id="KW-0998">Cell outer membrane</keyword>
<evidence type="ECO:0000313" key="6">
    <source>
        <dbReference type="EMBL" id="PLR22678.1"/>
    </source>
</evidence>
<feature type="compositionally biased region" description="Low complexity" evidence="4">
    <location>
        <begin position="1"/>
        <end position="23"/>
    </location>
</feature>
<dbReference type="Pfam" id="PF00593">
    <property type="entry name" value="TonB_dep_Rec_b-barrel"/>
    <property type="match status" value="1"/>
</dbReference>
<keyword evidence="2" id="KW-0472">Membrane</keyword>
<evidence type="ECO:0000259" key="5">
    <source>
        <dbReference type="Pfam" id="PF00593"/>
    </source>
</evidence>
<evidence type="ECO:0000256" key="3">
    <source>
        <dbReference type="ARBA" id="ARBA00023237"/>
    </source>
</evidence>
<dbReference type="SUPFAM" id="SSF56935">
    <property type="entry name" value="Porins"/>
    <property type="match status" value="1"/>
</dbReference>
<comment type="caution">
    <text evidence="6">The sequence shown here is derived from an EMBL/GenBank/DDBJ whole genome shotgun (WGS) entry which is preliminary data.</text>
</comment>
<feature type="domain" description="TonB-dependent receptor-like beta-barrel" evidence="5">
    <location>
        <begin position="62"/>
        <end position="425"/>
    </location>
</feature>
<dbReference type="EMBL" id="PJRS01000038">
    <property type="protein sequence ID" value="PLR22678.1"/>
    <property type="molecule type" value="Genomic_DNA"/>
</dbReference>